<feature type="compositionally biased region" description="Basic and acidic residues" evidence="7">
    <location>
        <begin position="31"/>
        <end position="45"/>
    </location>
</feature>
<dbReference type="PROSITE" id="PS50826">
    <property type="entry name" value="RUN"/>
    <property type="match status" value="1"/>
</dbReference>
<dbReference type="InterPro" id="IPR000306">
    <property type="entry name" value="Znf_FYVE"/>
</dbReference>
<dbReference type="GO" id="GO:0005737">
    <property type="term" value="C:cytoplasm"/>
    <property type="evidence" value="ECO:0007669"/>
    <property type="project" value="TreeGrafter"/>
</dbReference>
<dbReference type="AlphaFoldDB" id="A0AAE1HET8"/>
<name>A0AAE1HET8_9NEOP</name>
<evidence type="ECO:0000259" key="8">
    <source>
        <dbReference type="PROSITE" id="PS50178"/>
    </source>
</evidence>
<comment type="caution">
    <text evidence="10">The sequence shown here is derived from an EMBL/GenBank/DDBJ whole genome shotgun (WGS) entry which is preliminary data.</text>
</comment>
<feature type="region of interest" description="Disordered" evidence="7">
    <location>
        <begin position="506"/>
        <end position="537"/>
    </location>
</feature>
<dbReference type="SUPFAM" id="SSF140741">
    <property type="entry name" value="RUN domain-like"/>
    <property type="match status" value="1"/>
</dbReference>
<evidence type="ECO:0000256" key="4">
    <source>
        <dbReference type="ARBA" id="ARBA00023054"/>
    </source>
</evidence>
<keyword evidence="4 6" id="KW-0175">Coiled coil</keyword>
<keyword evidence="1" id="KW-0479">Metal-binding</keyword>
<feature type="coiled-coil region" evidence="6">
    <location>
        <begin position="827"/>
        <end position="854"/>
    </location>
</feature>
<dbReference type="PANTHER" id="PTHR45956">
    <property type="entry name" value="RUN AND FYVE DOMAIN-CONTAINING PROTEIN 2-LIKE PROTEIN"/>
    <property type="match status" value="1"/>
</dbReference>
<dbReference type="GO" id="GO:0008270">
    <property type="term" value="F:zinc ion binding"/>
    <property type="evidence" value="ECO:0007669"/>
    <property type="project" value="UniProtKB-KW"/>
</dbReference>
<feature type="region of interest" description="Disordered" evidence="7">
    <location>
        <begin position="203"/>
        <end position="224"/>
    </location>
</feature>
<dbReference type="SMART" id="SM00064">
    <property type="entry name" value="FYVE"/>
    <property type="match status" value="1"/>
</dbReference>
<feature type="domain" description="FYVE-type" evidence="8">
    <location>
        <begin position="864"/>
        <end position="922"/>
    </location>
</feature>
<dbReference type="InterPro" id="IPR013083">
    <property type="entry name" value="Znf_RING/FYVE/PHD"/>
</dbReference>
<dbReference type="InterPro" id="IPR017455">
    <property type="entry name" value="Znf_FYVE-rel"/>
</dbReference>
<reference evidence="10" key="1">
    <citation type="submission" date="2021-07" db="EMBL/GenBank/DDBJ databases">
        <authorList>
            <person name="Catto M.A."/>
            <person name="Jacobson A."/>
            <person name="Kennedy G."/>
            <person name="Labadie P."/>
            <person name="Hunt B.G."/>
            <person name="Srinivasan R."/>
        </authorList>
    </citation>
    <scope>NUCLEOTIDE SEQUENCE</scope>
    <source>
        <strain evidence="10">PL_HMW_Pooled</strain>
        <tissue evidence="10">Head</tissue>
    </source>
</reference>
<keyword evidence="11" id="KW-1185">Reference proteome</keyword>
<keyword evidence="2 5" id="KW-0863">Zinc-finger</keyword>
<dbReference type="InterPro" id="IPR037213">
    <property type="entry name" value="Run_dom_sf"/>
</dbReference>
<evidence type="ECO:0000313" key="11">
    <source>
        <dbReference type="Proteomes" id="UP001219518"/>
    </source>
</evidence>
<dbReference type="Pfam" id="PF02759">
    <property type="entry name" value="RUN"/>
    <property type="match status" value="1"/>
</dbReference>
<dbReference type="SMART" id="SM00593">
    <property type="entry name" value="RUN"/>
    <property type="match status" value="1"/>
</dbReference>
<feature type="domain" description="RUN" evidence="9">
    <location>
        <begin position="267"/>
        <end position="400"/>
    </location>
</feature>
<gene>
    <name evidence="10" type="ORF">KUF71_008463</name>
</gene>
<dbReference type="Pfam" id="PF01363">
    <property type="entry name" value="FYVE"/>
    <property type="match status" value="1"/>
</dbReference>
<dbReference type="InterPro" id="IPR004012">
    <property type="entry name" value="Run_dom"/>
</dbReference>
<organism evidence="10 11">
    <name type="scientific">Frankliniella fusca</name>
    <dbReference type="NCBI Taxonomy" id="407009"/>
    <lineage>
        <taxon>Eukaryota</taxon>
        <taxon>Metazoa</taxon>
        <taxon>Ecdysozoa</taxon>
        <taxon>Arthropoda</taxon>
        <taxon>Hexapoda</taxon>
        <taxon>Insecta</taxon>
        <taxon>Pterygota</taxon>
        <taxon>Neoptera</taxon>
        <taxon>Paraneoptera</taxon>
        <taxon>Thysanoptera</taxon>
        <taxon>Terebrantia</taxon>
        <taxon>Thripoidea</taxon>
        <taxon>Thripidae</taxon>
        <taxon>Frankliniella</taxon>
    </lineage>
</organism>
<evidence type="ECO:0000256" key="2">
    <source>
        <dbReference type="ARBA" id="ARBA00022771"/>
    </source>
</evidence>
<dbReference type="InterPro" id="IPR011011">
    <property type="entry name" value="Znf_FYVE_PHD"/>
</dbReference>
<evidence type="ECO:0000256" key="5">
    <source>
        <dbReference type="PROSITE-ProRule" id="PRU00091"/>
    </source>
</evidence>
<dbReference type="EMBL" id="JAHWGI010000978">
    <property type="protein sequence ID" value="KAK3919336.1"/>
    <property type="molecule type" value="Genomic_DNA"/>
</dbReference>
<evidence type="ECO:0000313" key="10">
    <source>
        <dbReference type="EMBL" id="KAK3919336.1"/>
    </source>
</evidence>
<feature type="compositionally biased region" description="Gly residues" evidence="7">
    <location>
        <begin position="155"/>
        <end position="165"/>
    </location>
</feature>
<dbReference type="SUPFAM" id="SSF57903">
    <property type="entry name" value="FYVE/PHD zinc finger"/>
    <property type="match status" value="1"/>
</dbReference>
<evidence type="ECO:0000259" key="9">
    <source>
        <dbReference type="PROSITE" id="PS50826"/>
    </source>
</evidence>
<dbReference type="CDD" id="cd15721">
    <property type="entry name" value="FYVE_RUFY1_like"/>
    <property type="match status" value="1"/>
</dbReference>
<feature type="region of interest" description="Disordered" evidence="7">
    <location>
        <begin position="21"/>
        <end position="49"/>
    </location>
</feature>
<evidence type="ECO:0000256" key="1">
    <source>
        <dbReference type="ARBA" id="ARBA00022723"/>
    </source>
</evidence>
<dbReference type="Gene3D" id="1.20.58.900">
    <property type="match status" value="1"/>
</dbReference>
<dbReference type="Gene3D" id="3.30.40.10">
    <property type="entry name" value="Zinc/RING finger domain, C3HC4 (zinc finger)"/>
    <property type="match status" value="1"/>
</dbReference>
<evidence type="ECO:0000256" key="3">
    <source>
        <dbReference type="ARBA" id="ARBA00022833"/>
    </source>
</evidence>
<dbReference type="Proteomes" id="UP001219518">
    <property type="component" value="Unassembled WGS sequence"/>
</dbReference>
<feature type="coiled-coil region" evidence="6">
    <location>
        <begin position="712"/>
        <end position="802"/>
    </location>
</feature>
<dbReference type="CDD" id="cd17681">
    <property type="entry name" value="RUN_RUFY1_like"/>
    <property type="match status" value="1"/>
</dbReference>
<dbReference type="PROSITE" id="PS50178">
    <property type="entry name" value="ZF_FYVE"/>
    <property type="match status" value="1"/>
</dbReference>
<dbReference type="FunFam" id="1.20.58.900:FF:000011">
    <property type="entry name" value="Uncharacterized protein, isoform B"/>
    <property type="match status" value="1"/>
</dbReference>
<feature type="region of interest" description="Disordered" evidence="7">
    <location>
        <begin position="134"/>
        <end position="165"/>
    </location>
</feature>
<accession>A0AAE1HET8</accession>
<reference evidence="10" key="2">
    <citation type="journal article" date="2023" name="BMC Genomics">
        <title>Pest status, molecular evolution, and epigenetic factors derived from the genome assembly of Frankliniella fusca, a thysanopteran phytovirus vector.</title>
        <authorList>
            <person name="Catto M.A."/>
            <person name="Labadie P.E."/>
            <person name="Jacobson A.L."/>
            <person name="Kennedy G.G."/>
            <person name="Srinivasan R."/>
            <person name="Hunt B.G."/>
        </authorList>
    </citation>
    <scope>NUCLEOTIDE SEQUENCE</scope>
    <source>
        <strain evidence="10">PL_HMW_Pooled</strain>
    </source>
</reference>
<keyword evidence="3" id="KW-0862">Zinc</keyword>
<protein>
    <submittedName>
        <fullName evidence="10">Protein RUFY3</fullName>
    </submittedName>
</protein>
<evidence type="ECO:0000256" key="6">
    <source>
        <dbReference type="SAM" id="Coils"/>
    </source>
</evidence>
<dbReference type="InterPro" id="IPR047335">
    <property type="entry name" value="RUFY1-3"/>
</dbReference>
<proteinExistence type="predicted"/>
<dbReference type="PANTHER" id="PTHR45956:SF6">
    <property type="entry name" value="RUN DOMAIN-CONTAINING PROTEIN"/>
    <property type="match status" value="1"/>
</dbReference>
<sequence>MKEAATGDCLLLKMAAAASSDDLVSSQSEIKNVESQDSFEEKEMSRSPSLASLRFDGWSELLMSRNRTKQRKYKNGPGRATIAALRTRSTRQVRPDLLQGVPDLADAPSVRAGYAVEAPVQDPPLAQDAEDTMQPVAVDGPGPHGGQAPAPGRQGPDGGGPGVAGSAGAQDTIYLCNFRVSVDGEWLCLKELDQDGVELDRMDPSGADNRALSPAFSTPSPDDPGPMLLSMLTRDPAAVERSNLLNISKLIVKELIETSLKFGRMLDSDHMPLQHFFIVLEHVLRHGLRPKKGLLGPKKELWDILQLVEKFAPEAQDITSSVRDLPTVRTAMGRARAWLRLALMQKKLADYVKVLIDHKDDVLRDYFEPDALIMCDEAIVIMGLLMGLNVIDCNLCVKEEDLDCQQGVIDFSLYLRSSHHCPGEQVLNSNDPEHSDQNHSNMSAVLDQKNYIEELNRHLNATVTNLQAKVETLTTTNALMKEDLAISKNGLMSLFEENNRLKRELELAQSGSSSRNIDDSNADALSKKSSDSSNDVEELKQQLVAERKQKGELQKELDLQISLRAEMEVAMKLLEKDIHEKQDTVISLRRQLEDIKLINLDMYKKLQECEQELTQKGEMVSRLQAKTIQIGNLLNGLQKYNGVKDAKGQPLTLPLISPTVPQPSSMSSTPTATPSSIYKVAPIPPFDGSKTPSGNTNVSECDSSIKHKTELISKLEAKSVEMTDTVHRLDEKYQECLKECSALEQQAARLQRDATEAGEERTRAEGELGVEREWRASLEQSVNKDRNRIAELQRELAQLRDVSVKFVSLQEDYYALKEQCSQHELTLEELGSQLRVSKLQVADLQEEVEKAKHAGLSDATWMHDKEVTHCKGCEKEFNMTRRKHHCRNCGDIFCKACSDNTMPLPSLPKPARVCDKCHVLLVARYSVVPQP</sequence>
<evidence type="ECO:0000256" key="7">
    <source>
        <dbReference type="SAM" id="MobiDB-lite"/>
    </source>
</evidence>